<protein>
    <submittedName>
        <fullName evidence="1">Uncharacterized protein</fullName>
    </submittedName>
</protein>
<sequence length="121" mass="13516">MNRFAATGLFIEAAKGQRILVITPRRHEIGDALDCFMRIEDVATWPGVRARRANGDERIDLTGRGRIVFHSASSSLSGQSADIVFIDDEADRRLSDTDRDRLYMRLRHVVAGSSTGEIVRS</sequence>
<name>A0ABU1HSJ1_9MICO</name>
<accession>A0ABU1HSJ1</accession>
<dbReference type="Proteomes" id="UP001249291">
    <property type="component" value="Unassembled WGS sequence"/>
</dbReference>
<evidence type="ECO:0000313" key="1">
    <source>
        <dbReference type="EMBL" id="MDR6142050.1"/>
    </source>
</evidence>
<comment type="caution">
    <text evidence="1">The sequence shown here is derived from an EMBL/GenBank/DDBJ whole genome shotgun (WGS) entry which is preliminary data.</text>
</comment>
<reference evidence="1 2" key="1">
    <citation type="submission" date="2023-08" db="EMBL/GenBank/DDBJ databases">
        <title>Functional and genomic diversity of the sorghum phyllosphere microbiome.</title>
        <authorList>
            <person name="Shade A."/>
        </authorList>
    </citation>
    <scope>NUCLEOTIDE SEQUENCE [LARGE SCALE GENOMIC DNA]</scope>
    <source>
        <strain evidence="1 2">SORGH_AS_0445</strain>
    </source>
</reference>
<proteinExistence type="predicted"/>
<dbReference type="RefSeq" id="WP_309689721.1">
    <property type="nucleotide sequence ID" value="NZ_JAVIZQ010000001.1"/>
</dbReference>
<organism evidence="1 2">
    <name type="scientific">Microbacterium foliorum</name>
    <dbReference type="NCBI Taxonomy" id="104336"/>
    <lineage>
        <taxon>Bacteria</taxon>
        <taxon>Bacillati</taxon>
        <taxon>Actinomycetota</taxon>
        <taxon>Actinomycetes</taxon>
        <taxon>Micrococcales</taxon>
        <taxon>Microbacteriaceae</taxon>
        <taxon>Microbacterium</taxon>
    </lineage>
</organism>
<dbReference type="EMBL" id="JAVIZQ010000001">
    <property type="protein sequence ID" value="MDR6142050.1"/>
    <property type="molecule type" value="Genomic_DNA"/>
</dbReference>
<gene>
    <name evidence="1" type="ORF">QE375_001604</name>
</gene>
<evidence type="ECO:0000313" key="2">
    <source>
        <dbReference type="Proteomes" id="UP001249291"/>
    </source>
</evidence>
<keyword evidence="2" id="KW-1185">Reference proteome</keyword>